<dbReference type="RefSeq" id="WP_235000727.1">
    <property type="nucleotide sequence ID" value="NZ_FUWS01000002.1"/>
</dbReference>
<dbReference type="InterPro" id="IPR020806">
    <property type="entry name" value="PKS_PP-bd"/>
</dbReference>
<dbReference type="EMBL" id="FUWS01000002">
    <property type="protein sequence ID" value="SJZ58814.1"/>
    <property type="molecule type" value="Genomic_DNA"/>
</dbReference>
<dbReference type="Gene3D" id="3.40.50.1820">
    <property type="entry name" value="alpha/beta hydrolase"/>
    <property type="match status" value="1"/>
</dbReference>
<evidence type="ECO:0000313" key="6">
    <source>
        <dbReference type="EMBL" id="SJZ58814.1"/>
    </source>
</evidence>
<dbReference type="GO" id="GO:0043041">
    <property type="term" value="P:amino acid activation for nonribosomal peptide biosynthetic process"/>
    <property type="evidence" value="ECO:0007669"/>
    <property type="project" value="TreeGrafter"/>
</dbReference>
<dbReference type="Gene3D" id="1.10.1200.10">
    <property type="entry name" value="ACP-like"/>
    <property type="match status" value="1"/>
</dbReference>
<dbReference type="InterPro" id="IPR000873">
    <property type="entry name" value="AMP-dep_synth/lig_dom"/>
</dbReference>
<dbReference type="InterPro" id="IPR020802">
    <property type="entry name" value="TesA-like"/>
</dbReference>
<proteinExistence type="predicted"/>
<sequence length="925" mass="99891">MSTAADNTSTLDTGRTTPREARAEPGGLAALLTRAAAEHPDKGIRYGDDDTFQSYPALLRHAGRIRAGLKEHGLDPGARVVLILDRPGDVLPAFWGCVLGGYVPCPMAPSRGDADRWLRRLRHAAALLEGPLIVTTDDVRRELSEEDGLRVTTPRDLAAGEDATAPPHPAAPDDLALLMLTSGSSGNGKAVELTHANLLAALAGKAEALGCGPGDTMLNWIAFDHVAAVEGHLLPLSTGGAQVQVSPRTVLGDVTNFLRLVDTHRVTLTFAPNFLFGELNKVTDAASDLDLSCLRHLISGGEAVVRATALEFLDRLAGHGLRRNAIVPAFGMTETCAGSVFSLGFPGDDDGREFASLGRGVRGLRMRIVDERGMPVPDGQEGELQLRGPMVTRGYLNDPGSTAAAFTDDGWFRTGDRGSLTAEGLRLAGRIKDSIIVNGVNHFSREVEAALEELPEVADGSVAAFPVRPPGSDTEQLVIVFTPTFPPEDEATLHRTLVAIRTGVVLLWGFRPSLILPLDAADIPKTSLGKIPRALLRERLESGAFAAQEKRVARLTERMLGGYEPARGTTERMLVGIYAELFGLPADRVSVTAGFFDLGGTSIDILRLKQRVQRAFGIDDLPVAALLSAPSVHALASVLDGHGETGGEYDPLVTLQHSGERTPLFCVHPGVGEVLVFINLASYFTGERPFHALRARGFAPGESYFTDFAEMVDCYVRAIRRKQPHGPYAVAGYSYGGAVAFEVAKALEALGERVDFVGIFNLPPYIASRMAELNYTEGAVHLALFLDLIRQEEEHDLIERIRDLPRGEQVDHIMRAAAPLRLAELGIDRDGFASWVDLAQSLVRVGRSYEPSGSVASVSVFYAIPLRGTKQEWLDKELRRWDEFTRGENRYIDVPGQHYTLMSPAHVGAFQEILRAELDRALGGA</sequence>
<feature type="domain" description="Carrier" evidence="5">
    <location>
        <begin position="565"/>
        <end position="643"/>
    </location>
</feature>
<dbReference type="SUPFAM" id="SSF53474">
    <property type="entry name" value="alpha/beta-Hydrolases"/>
    <property type="match status" value="1"/>
</dbReference>
<dbReference type="PANTHER" id="PTHR45527">
    <property type="entry name" value="NONRIBOSOMAL PEPTIDE SYNTHETASE"/>
    <property type="match status" value="1"/>
</dbReference>
<evidence type="ECO:0000259" key="5">
    <source>
        <dbReference type="PROSITE" id="PS50075"/>
    </source>
</evidence>
<evidence type="ECO:0000256" key="1">
    <source>
        <dbReference type="ARBA" id="ARBA00001957"/>
    </source>
</evidence>
<dbReference type="SUPFAM" id="SSF56801">
    <property type="entry name" value="Acetyl-CoA synthetase-like"/>
    <property type="match status" value="1"/>
</dbReference>
<dbReference type="SMART" id="SM00824">
    <property type="entry name" value="PKS_TE"/>
    <property type="match status" value="1"/>
</dbReference>
<dbReference type="PANTHER" id="PTHR45527:SF1">
    <property type="entry name" value="FATTY ACID SYNTHASE"/>
    <property type="match status" value="1"/>
</dbReference>
<dbReference type="STRING" id="1122192.SAMN02745673_00841"/>
<evidence type="ECO:0000256" key="2">
    <source>
        <dbReference type="ARBA" id="ARBA00022450"/>
    </source>
</evidence>
<dbReference type="InterPro" id="IPR029058">
    <property type="entry name" value="AB_hydrolase_fold"/>
</dbReference>
<dbReference type="GO" id="GO:0005829">
    <property type="term" value="C:cytosol"/>
    <property type="evidence" value="ECO:0007669"/>
    <property type="project" value="TreeGrafter"/>
</dbReference>
<keyword evidence="6" id="KW-0436">Ligase</keyword>
<feature type="region of interest" description="Disordered" evidence="4">
    <location>
        <begin position="144"/>
        <end position="170"/>
    </location>
</feature>
<dbReference type="InterPro" id="IPR036736">
    <property type="entry name" value="ACP-like_sf"/>
</dbReference>
<dbReference type="AlphaFoldDB" id="A0A1T4LWK0"/>
<reference evidence="6 7" key="1">
    <citation type="submission" date="2017-02" db="EMBL/GenBank/DDBJ databases">
        <authorList>
            <person name="Peterson S.W."/>
        </authorList>
    </citation>
    <scope>NUCLEOTIDE SEQUENCE [LARGE SCALE GENOMIC DNA]</scope>
    <source>
        <strain evidence="6 7">DSM 45154</strain>
    </source>
</reference>
<dbReference type="SUPFAM" id="SSF47336">
    <property type="entry name" value="ACP-like"/>
    <property type="match status" value="1"/>
</dbReference>
<evidence type="ECO:0000313" key="7">
    <source>
        <dbReference type="Proteomes" id="UP000190637"/>
    </source>
</evidence>
<keyword evidence="3" id="KW-0597">Phosphoprotein</keyword>
<dbReference type="Gene3D" id="3.40.50.12780">
    <property type="entry name" value="N-terminal domain of ligase-like"/>
    <property type="match status" value="1"/>
</dbReference>
<comment type="cofactor">
    <cofactor evidence="1">
        <name>pantetheine 4'-phosphate</name>
        <dbReference type="ChEBI" id="CHEBI:47942"/>
    </cofactor>
</comment>
<dbReference type="InterPro" id="IPR042099">
    <property type="entry name" value="ANL_N_sf"/>
</dbReference>
<feature type="region of interest" description="Disordered" evidence="4">
    <location>
        <begin position="1"/>
        <end position="26"/>
    </location>
</feature>
<dbReference type="GO" id="GO:0016874">
    <property type="term" value="F:ligase activity"/>
    <property type="evidence" value="ECO:0007669"/>
    <property type="project" value="UniProtKB-KW"/>
</dbReference>
<evidence type="ECO:0000256" key="4">
    <source>
        <dbReference type="SAM" id="MobiDB-lite"/>
    </source>
</evidence>
<dbReference type="InterPro" id="IPR009081">
    <property type="entry name" value="PP-bd_ACP"/>
</dbReference>
<dbReference type="SMART" id="SM00823">
    <property type="entry name" value="PKS_PP"/>
    <property type="match status" value="1"/>
</dbReference>
<keyword evidence="2" id="KW-0596">Phosphopantetheine</keyword>
<accession>A0A1T4LWK0</accession>
<organism evidence="6 7">
    <name type="scientific">Marinactinospora thermotolerans DSM 45154</name>
    <dbReference type="NCBI Taxonomy" id="1122192"/>
    <lineage>
        <taxon>Bacteria</taxon>
        <taxon>Bacillati</taxon>
        <taxon>Actinomycetota</taxon>
        <taxon>Actinomycetes</taxon>
        <taxon>Streptosporangiales</taxon>
        <taxon>Nocardiopsidaceae</taxon>
        <taxon>Marinactinospora</taxon>
    </lineage>
</organism>
<feature type="compositionally biased region" description="Polar residues" evidence="4">
    <location>
        <begin position="1"/>
        <end position="16"/>
    </location>
</feature>
<dbReference type="Pfam" id="PF00501">
    <property type="entry name" value="AMP-binding"/>
    <property type="match status" value="1"/>
</dbReference>
<dbReference type="Proteomes" id="UP000190637">
    <property type="component" value="Unassembled WGS sequence"/>
</dbReference>
<dbReference type="GO" id="GO:0044550">
    <property type="term" value="P:secondary metabolite biosynthetic process"/>
    <property type="evidence" value="ECO:0007669"/>
    <property type="project" value="TreeGrafter"/>
</dbReference>
<keyword evidence="7" id="KW-1185">Reference proteome</keyword>
<protein>
    <submittedName>
        <fullName evidence="6">Acyl-CoA synthetase (AMP-forming)/AMP-acid ligase II</fullName>
    </submittedName>
</protein>
<dbReference type="PROSITE" id="PS50075">
    <property type="entry name" value="CARRIER"/>
    <property type="match status" value="1"/>
</dbReference>
<evidence type="ECO:0000256" key="3">
    <source>
        <dbReference type="ARBA" id="ARBA00022553"/>
    </source>
</evidence>
<gene>
    <name evidence="6" type="ORF">SAMN02745673_00841</name>
</gene>
<dbReference type="InterPro" id="IPR001031">
    <property type="entry name" value="Thioesterase"/>
</dbReference>
<dbReference type="GO" id="GO:0031177">
    <property type="term" value="F:phosphopantetheine binding"/>
    <property type="evidence" value="ECO:0007669"/>
    <property type="project" value="InterPro"/>
</dbReference>
<dbReference type="Pfam" id="PF00550">
    <property type="entry name" value="PP-binding"/>
    <property type="match status" value="1"/>
</dbReference>
<name>A0A1T4LWK0_9ACTN</name>
<dbReference type="Gene3D" id="3.30.300.30">
    <property type="match status" value="1"/>
</dbReference>
<dbReference type="InterPro" id="IPR045851">
    <property type="entry name" value="AMP-bd_C_sf"/>
</dbReference>
<dbReference type="Pfam" id="PF00975">
    <property type="entry name" value="Thioesterase"/>
    <property type="match status" value="1"/>
</dbReference>